<evidence type="ECO:0000256" key="4">
    <source>
        <dbReference type="ARBA" id="ARBA00023136"/>
    </source>
</evidence>
<evidence type="ECO:0000313" key="6">
    <source>
        <dbReference type="EMBL" id="AFK43708.1"/>
    </source>
</evidence>
<dbReference type="PANTHER" id="PTHR45719:SF14">
    <property type="entry name" value="BETA-GLUCURONOSYLTRANSFERASE GLCAT14A"/>
    <property type="match status" value="1"/>
</dbReference>
<keyword evidence="4" id="KW-0472">Membrane</keyword>
<dbReference type="InterPro" id="IPR003406">
    <property type="entry name" value="Glyco_trans_14"/>
</dbReference>
<dbReference type="GO" id="GO:0016020">
    <property type="term" value="C:membrane"/>
    <property type="evidence" value="ECO:0007669"/>
    <property type="project" value="UniProtKB-SubCell"/>
</dbReference>
<comment type="subcellular location">
    <subcellularLocation>
        <location evidence="1">Membrane</location>
        <topology evidence="1">Single-pass type II membrane protein</topology>
    </subcellularLocation>
</comment>
<evidence type="ECO:0000256" key="1">
    <source>
        <dbReference type="ARBA" id="ARBA00004606"/>
    </source>
</evidence>
<evidence type="ECO:0000256" key="3">
    <source>
        <dbReference type="ARBA" id="ARBA00022679"/>
    </source>
</evidence>
<dbReference type="PANTHER" id="PTHR45719">
    <property type="entry name" value="GLYCOSYLTRANSFERASE"/>
    <property type="match status" value="1"/>
</dbReference>
<reference evidence="6" key="1">
    <citation type="submission" date="2012-05" db="EMBL/GenBank/DDBJ databases">
        <authorList>
            <person name="Krishnakumar V."/>
            <person name="Cheung F."/>
            <person name="Xiao Y."/>
            <person name="Chan A."/>
            <person name="Moskal W.A."/>
            <person name="Town C.D."/>
        </authorList>
    </citation>
    <scope>NUCLEOTIDE SEQUENCE</scope>
</reference>
<dbReference type="AlphaFoldDB" id="I3STW6"/>
<dbReference type="Pfam" id="PF02485">
    <property type="entry name" value="Branch"/>
    <property type="match status" value="1"/>
</dbReference>
<keyword evidence="2" id="KW-0328">Glycosyltransferase</keyword>
<keyword evidence="3" id="KW-0808">Transferase</keyword>
<organism evidence="6">
    <name type="scientific">Lotus japonicus</name>
    <name type="common">Lotus corniculatus var. japonicus</name>
    <dbReference type="NCBI Taxonomy" id="34305"/>
    <lineage>
        <taxon>Eukaryota</taxon>
        <taxon>Viridiplantae</taxon>
        <taxon>Streptophyta</taxon>
        <taxon>Embryophyta</taxon>
        <taxon>Tracheophyta</taxon>
        <taxon>Spermatophyta</taxon>
        <taxon>Magnoliopsida</taxon>
        <taxon>eudicotyledons</taxon>
        <taxon>Gunneridae</taxon>
        <taxon>Pentapetalae</taxon>
        <taxon>rosids</taxon>
        <taxon>fabids</taxon>
        <taxon>Fabales</taxon>
        <taxon>Fabaceae</taxon>
        <taxon>Papilionoideae</taxon>
        <taxon>50 kb inversion clade</taxon>
        <taxon>NPAAA clade</taxon>
        <taxon>Hologalegina</taxon>
        <taxon>robinioid clade</taxon>
        <taxon>Loteae</taxon>
        <taxon>Lotus</taxon>
    </lineage>
</organism>
<name>I3STW6_LOTJA</name>
<protein>
    <submittedName>
        <fullName evidence="6">Uncharacterized protein</fullName>
    </submittedName>
</protein>
<evidence type="ECO:0000256" key="5">
    <source>
        <dbReference type="ARBA" id="ARBA00023180"/>
    </source>
</evidence>
<dbReference type="InterPro" id="IPR044610">
    <property type="entry name" value="GLCAT14A/B/C"/>
</dbReference>
<dbReference type="GO" id="GO:0015020">
    <property type="term" value="F:glucuronosyltransferase activity"/>
    <property type="evidence" value="ECO:0007669"/>
    <property type="project" value="InterPro"/>
</dbReference>
<proteinExistence type="evidence at transcript level"/>
<accession>I3STW6</accession>
<sequence>MAFHAVRCSTRLPHASLDVFLLRLQLAEGFSLSCSLPSFVCVLYLRWKQGQGSDLAVVAGSLSSSESVPSSSWNGCWGCREGGPGCCCEVCAGDSGFRNVDVVGKAEWITYLGSSNVAITLRAAAIMLKLDSGWDWFITLSARDYPLITQDGMPILSFLFAPWICVP</sequence>
<keyword evidence="5" id="KW-0325">Glycoprotein</keyword>
<dbReference type="EMBL" id="BT143914">
    <property type="protein sequence ID" value="AFK43708.1"/>
    <property type="molecule type" value="mRNA"/>
</dbReference>
<evidence type="ECO:0000256" key="2">
    <source>
        <dbReference type="ARBA" id="ARBA00022676"/>
    </source>
</evidence>